<feature type="region of interest" description="Disordered" evidence="1">
    <location>
        <begin position="48"/>
        <end position="81"/>
    </location>
</feature>
<evidence type="ECO:0000256" key="1">
    <source>
        <dbReference type="SAM" id="MobiDB-lite"/>
    </source>
</evidence>
<evidence type="ECO:0000313" key="2">
    <source>
        <dbReference type="EMBL" id="MBZ4039032.1"/>
    </source>
</evidence>
<dbReference type="InterPro" id="IPR018691">
    <property type="entry name" value="DUF2188"/>
</dbReference>
<dbReference type="EMBL" id="JAINZW010000002">
    <property type="protein sequence ID" value="MBZ4039032.1"/>
    <property type="molecule type" value="Genomic_DNA"/>
</dbReference>
<keyword evidence="3" id="KW-1185">Reference proteome</keyword>
<comment type="caution">
    <text evidence="2">The sequence shown here is derived from an EMBL/GenBank/DDBJ whole genome shotgun (WGS) entry which is preliminary data.</text>
</comment>
<dbReference type="Proteomes" id="UP001430954">
    <property type="component" value="Unassembled WGS sequence"/>
</dbReference>
<organism evidence="2 3">
    <name type="scientific">Novilysobacter selenitireducens</name>
    <dbReference type="NCBI Taxonomy" id="2872639"/>
    <lineage>
        <taxon>Bacteria</taxon>
        <taxon>Pseudomonadati</taxon>
        <taxon>Pseudomonadota</taxon>
        <taxon>Gammaproteobacteria</taxon>
        <taxon>Lysobacterales</taxon>
        <taxon>Lysobacteraceae</taxon>
        <taxon>Novilysobacter</taxon>
    </lineage>
</organism>
<dbReference type="Pfam" id="PF09954">
    <property type="entry name" value="DUF2188"/>
    <property type="match status" value="1"/>
</dbReference>
<accession>A0ABS7T586</accession>
<reference evidence="2 3" key="1">
    <citation type="submission" date="2021-09" db="EMBL/GenBank/DDBJ databases">
        <title>Lysobacter sp. 13A isolated from the river sediment.</title>
        <authorList>
            <person name="Liu H."/>
            <person name="Li S."/>
            <person name="Mao S."/>
        </authorList>
    </citation>
    <scope>NUCLEOTIDE SEQUENCE [LARGE SCALE GENOMIC DNA]</scope>
    <source>
        <strain evidence="2 3">13A</strain>
    </source>
</reference>
<gene>
    <name evidence="2" type="ORF">K6753_05745</name>
</gene>
<sequence length="81" mass="9198">MARTYYYVVNSGNQWEIKFDEQENGTRFLYNTQAEAISAAATAASTNFTKNGRPSGVRIQAQNGQWRDERTYGNDPYPPRG</sequence>
<proteinExistence type="predicted"/>
<evidence type="ECO:0000313" key="3">
    <source>
        <dbReference type="Proteomes" id="UP001430954"/>
    </source>
</evidence>
<name>A0ABS7T586_9GAMM</name>
<protein>
    <submittedName>
        <fullName evidence="2">DUF2188 domain-containing protein</fullName>
    </submittedName>
</protein>
<dbReference type="RefSeq" id="WP_223675265.1">
    <property type="nucleotide sequence ID" value="NZ_JAINZW010000002.1"/>
</dbReference>